<dbReference type="EMBL" id="AAXU02000001">
    <property type="protein sequence ID" value="EAZ82337.2"/>
    <property type="molecule type" value="Genomic_DNA"/>
</dbReference>
<evidence type="ECO:0000313" key="1">
    <source>
        <dbReference type="EMBL" id="EAZ82337.2"/>
    </source>
</evidence>
<dbReference type="AlphaFoldDB" id="A3HW15"/>
<evidence type="ECO:0000313" key="2">
    <source>
        <dbReference type="Proteomes" id="UP000003919"/>
    </source>
</evidence>
<dbReference type="HOGENOM" id="CLU_1472270_0_0_10"/>
<comment type="caution">
    <text evidence="1">The sequence shown here is derived from an EMBL/GenBank/DDBJ whole genome shotgun (WGS) entry which is preliminary data.</text>
</comment>
<proteinExistence type="predicted"/>
<accession>A3HW15</accession>
<protein>
    <recommendedName>
        <fullName evidence="3">Outer membrane protein beta-barrel domain-containing protein</fullName>
    </recommendedName>
</protein>
<gene>
    <name evidence="1" type="ORF">ALPR1_03810</name>
</gene>
<keyword evidence="2" id="KW-1185">Reference proteome</keyword>
<dbReference type="EMBL" id="CM001023">
    <property type="protein sequence ID" value="EAZ82337.2"/>
    <property type="molecule type" value="Genomic_DNA"/>
</dbReference>
<name>A3HW15_9BACT</name>
<evidence type="ECO:0008006" key="3">
    <source>
        <dbReference type="Google" id="ProtNLM"/>
    </source>
</evidence>
<dbReference type="eggNOG" id="ENOG50342B5">
    <property type="taxonomic scope" value="Bacteria"/>
</dbReference>
<dbReference type="Proteomes" id="UP000003919">
    <property type="component" value="Chromosome"/>
</dbReference>
<reference evidence="1 2" key="1">
    <citation type="journal article" date="2011" name="J. Bacteriol.">
        <title>Complete genome sequence of Algoriphagus sp. PR1, bacterial prey of a colony-forming choanoflagellate.</title>
        <authorList>
            <person name="Alegado R.A."/>
            <person name="Ferriera S."/>
            <person name="Nusbaum C."/>
            <person name="Young S.K."/>
            <person name="Zeng Q."/>
            <person name="Imamovic A."/>
            <person name="Fairclough S.R."/>
            <person name="King N."/>
        </authorList>
    </citation>
    <scope>NUCLEOTIDE SEQUENCE [LARGE SCALE GENOMIC DNA]</scope>
    <source>
        <strain evidence="1 2">PR1</strain>
    </source>
</reference>
<sequence>MLLLFYCGLVFTTYGQTESDLGKNNLTYDYSFYQGERAAGGEILSQGFVLGFSRYLTKKVYGDITLGFMNFEGRNSQFFLDPEEMSFLNMRILTIGGGYDIFQSREFILSGELAYLRQSNEMLLVNEPNYRETGISIDSSARLRLKSRFFITENLQGLISYSHGFGLSRYKSDWLSLGIGYSF</sequence>
<organism evidence="1 2">
    <name type="scientific">Algoriphagus machipongonensis</name>
    <dbReference type="NCBI Taxonomy" id="388413"/>
    <lineage>
        <taxon>Bacteria</taxon>
        <taxon>Pseudomonadati</taxon>
        <taxon>Bacteroidota</taxon>
        <taxon>Cytophagia</taxon>
        <taxon>Cytophagales</taxon>
        <taxon>Cyclobacteriaceae</taxon>
        <taxon>Algoriphagus</taxon>
    </lineage>
</organism>